<evidence type="ECO:0000256" key="3">
    <source>
        <dbReference type="ARBA" id="ARBA00022786"/>
    </source>
</evidence>
<reference evidence="7" key="3">
    <citation type="submission" date="2025-09" db="UniProtKB">
        <authorList>
            <consortium name="Ensembl"/>
        </authorList>
    </citation>
    <scope>IDENTIFICATION</scope>
</reference>
<feature type="repeat" description="RCC1" evidence="5">
    <location>
        <begin position="241"/>
        <end position="292"/>
    </location>
</feature>
<dbReference type="InterPro" id="IPR051709">
    <property type="entry name" value="Ub-ligase/GTPase-reg"/>
</dbReference>
<dbReference type="GO" id="GO:0006511">
    <property type="term" value="P:ubiquitin-dependent protein catabolic process"/>
    <property type="evidence" value="ECO:0007669"/>
    <property type="project" value="TreeGrafter"/>
</dbReference>
<dbReference type="OMA" id="LQYMYNV"/>
<accession>A0A087XYI6</accession>
<evidence type="ECO:0000256" key="2">
    <source>
        <dbReference type="ARBA" id="ARBA00022737"/>
    </source>
</evidence>
<dbReference type="PANTHER" id="PTHR45622:SF73">
    <property type="entry name" value="E3 UBIQUITIN-PROTEIN LIGASE HERC4-LIKE ISOFORM X1-RELATED"/>
    <property type="match status" value="1"/>
</dbReference>
<dbReference type="eggNOG" id="KOG0941">
    <property type="taxonomic scope" value="Eukaryota"/>
</dbReference>
<dbReference type="InterPro" id="IPR058923">
    <property type="entry name" value="RCC1-like_dom"/>
</dbReference>
<sequence length="1002" mass="113728">EMFSWGEDCQRGFCLKGDPITEEGVHYLNVGHNVTDLSAGRSVLAFLKCNGNAFILRTNESKDGNRVRGKQICKEKIEAVSCEDDVVMLLSEKGSVFCVDTTHTPYTPRTLDSFSSIPVVQVACGSQHSVALTKEGQVYTWGLDSRGQLGLGKRSSGARSPQQVRSLLSVPVVQISAGGDQSFALSVSGGVFSWGRNDCGQLGLGDTKDMYTPACVRSLNLKKTGDICCGKDHTVVLTKHGVVFTFGSGQYGQLGHNSLRNELRPRLVAELWGAKVIKIACGRYHTLVLTHSQKVYSFGCETQGQLGNREESNPSVPLPVRLPPDAVHSRIGTVFAGENCSFAACSSDEPSTGYTSTVSKATQHGLEDLVDNWTSKCDEKSWKKIKQEIHRTFSSASCLNKSFLEEGKNKHFQTSSKYHGLNLKLARRHFKKLVKTEDVWIEVEASVLRLLPLFDKNPVGVESLRIFLLLNELLHVVQKHRKQQQRSKLAEMVATAVTSLSRESLKVLGEWWSSLSSSTMERFVSVWRKALCAILSNVDAPRSDGVRNLLQVLQYMYNDCHVNNRMSESQRLPERDDQPNVSPRRTANLAFKIKTQDLTRKLNTHLVCKNYVRDEPVVLCNFPMVMDLQTKKLVFDMLMEMFLGFGWCYPNLPVLQLNLNRASVLNDTFKLLAKADQKDYKFPFAFQVSFDENYEFDHVYVKDFFHEVFHELISTESEMFTFNDSETLAWFSSTKASQEDQRFHLFGVLCGLALYNKVIIYLPFPLVLFKKLLGARPSLDDLKEISPSYGNGLQSILDTEEDPEEIINIEKKISWDGNEIDLDPENPDKQVTSENKREFVDVFVNYVFNTSVEVAFYEFKQGFFQVCDRDLVKLFTPKELQEILVGKDFYDWEKLKQNTVYEGEYNADHPIIQMFWEVFDELTENQKNSFLWFVTGFERVPILGFDKIKMNIKVVKPLQADQYYPATHTCFSTLELPLYSTKDIMQAKLIEALSNKRIRGRS</sequence>
<protein>
    <recommendedName>
        <fullName evidence="6">HECT domain-containing protein</fullName>
    </recommendedName>
</protein>
<dbReference type="InterPro" id="IPR000408">
    <property type="entry name" value="Reg_chr_condens"/>
</dbReference>
<evidence type="ECO:0000256" key="5">
    <source>
        <dbReference type="PROSITE-ProRule" id="PRU00235"/>
    </source>
</evidence>
<evidence type="ECO:0000256" key="4">
    <source>
        <dbReference type="PROSITE-ProRule" id="PRU00104"/>
    </source>
</evidence>
<feature type="repeat" description="RCC1" evidence="5">
    <location>
        <begin position="293"/>
        <end position="347"/>
    </location>
</feature>
<feature type="repeat" description="RCC1" evidence="5">
    <location>
        <begin position="136"/>
        <end position="188"/>
    </location>
</feature>
<dbReference type="PANTHER" id="PTHR45622">
    <property type="entry name" value="UBIQUITIN-PROTEIN LIGASE E3A-RELATED"/>
    <property type="match status" value="1"/>
</dbReference>
<dbReference type="Pfam" id="PF25390">
    <property type="entry name" value="WD40_RLD"/>
    <property type="match status" value="1"/>
</dbReference>
<dbReference type="AlphaFoldDB" id="A0A087XYI6"/>
<feature type="active site" description="Glycyl thioester intermediate" evidence="4">
    <location>
        <position position="970"/>
    </location>
</feature>
<keyword evidence="1" id="KW-0808">Transferase</keyword>
<feature type="domain" description="HECT" evidence="6">
    <location>
        <begin position="702"/>
        <end position="1002"/>
    </location>
</feature>
<dbReference type="Proteomes" id="UP000028760">
    <property type="component" value="Unassembled WGS sequence"/>
</dbReference>
<name>A0A087XYI6_POEFO</name>
<dbReference type="GO" id="GO:0005737">
    <property type="term" value="C:cytoplasm"/>
    <property type="evidence" value="ECO:0007669"/>
    <property type="project" value="TreeGrafter"/>
</dbReference>
<organism evidence="7 8">
    <name type="scientific">Poecilia formosa</name>
    <name type="common">Amazon molly</name>
    <name type="synonym">Limia formosa</name>
    <dbReference type="NCBI Taxonomy" id="48698"/>
    <lineage>
        <taxon>Eukaryota</taxon>
        <taxon>Metazoa</taxon>
        <taxon>Chordata</taxon>
        <taxon>Craniata</taxon>
        <taxon>Vertebrata</taxon>
        <taxon>Euteleostomi</taxon>
        <taxon>Actinopterygii</taxon>
        <taxon>Neopterygii</taxon>
        <taxon>Teleostei</taxon>
        <taxon>Neoteleostei</taxon>
        <taxon>Acanthomorphata</taxon>
        <taxon>Ovalentaria</taxon>
        <taxon>Atherinomorphae</taxon>
        <taxon>Cyprinodontiformes</taxon>
        <taxon>Poeciliidae</taxon>
        <taxon>Poeciliinae</taxon>
        <taxon>Poecilia</taxon>
    </lineage>
</organism>
<dbReference type="PROSITE" id="PS50237">
    <property type="entry name" value="HECT"/>
    <property type="match status" value="1"/>
</dbReference>
<evidence type="ECO:0000313" key="7">
    <source>
        <dbReference type="Ensembl" id="ENSPFOP00000010839.2"/>
    </source>
</evidence>
<dbReference type="STRING" id="48698.ENSPFOP00000010839"/>
<dbReference type="InterPro" id="IPR000569">
    <property type="entry name" value="HECT_dom"/>
</dbReference>
<evidence type="ECO:0000259" key="6">
    <source>
        <dbReference type="PROSITE" id="PS50237"/>
    </source>
</evidence>
<evidence type="ECO:0000256" key="1">
    <source>
        <dbReference type="ARBA" id="ARBA00022679"/>
    </source>
</evidence>
<dbReference type="PRINTS" id="PR00633">
    <property type="entry name" value="RCCNDNSATION"/>
</dbReference>
<dbReference type="PROSITE" id="PS50012">
    <property type="entry name" value="RCC1_3"/>
    <property type="match status" value="5"/>
</dbReference>
<dbReference type="Gene3D" id="3.30.2160.10">
    <property type="entry name" value="Hect, E3 ligase catalytic domain"/>
    <property type="match status" value="1"/>
</dbReference>
<dbReference type="GeneTree" id="ENSGT00940000163989"/>
<dbReference type="Ensembl" id="ENSPFOT00000010855.2">
    <property type="protein sequence ID" value="ENSPFOP00000010839.2"/>
    <property type="gene ID" value="ENSPFOG00000010728.2"/>
</dbReference>
<dbReference type="InterPro" id="IPR035983">
    <property type="entry name" value="Hect_E3_ubiquitin_ligase"/>
</dbReference>
<dbReference type="SUPFAM" id="SSF56204">
    <property type="entry name" value="Hect, E3 ligase catalytic domain"/>
    <property type="match status" value="1"/>
</dbReference>
<dbReference type="SUPFAM" id="SSF50985">
    <property type="entry name" value="RCC1/BLIP-II"/>
    <property type="match status" value="1"/>
</dbReference>
<keyword evidence="3 4" id="KW-0833">Ubl conjugation pathway</keyword>
<dbReference type="InterPro" id="IPR009091">
    <property type="entry name" value="RCC1/BLIP-II"/>
</dbReference>
<dbReference type="Gene3D" id="3.90.1750.10">
    <property type="entry name" value="Hect, E3 ligase catalytic domains"/>
    <property type="match status" value="1"/>
</dbReference>
<dbReference type="GO" id="GO:0061630">
    <property type="term" value="F:ubiquitin protein ligase activity"/>
    <property type="evidence" value="ECO:0007669"/>
    <property type="project" value="TreeGrafter"/>
</dbReference>
<reference evidence="7" key="2">
    <citation type="submission" date="2025-08" db="UniProtKB">
        <authorList>
            <consortium name="Ensembl"/>
        </authorList>
    </citation>
    <scope>IDENTIFICATION</scope>
</reference>
<dbReference type="Gene3D" id="2.130.10.30">
    <property type="entry name" value="Regulator of chromosome condensation 1/beta-lactamase-inhibitor protein II"/>
    <property type="match status" value="1"/>
</dbReference>
<proteinExistence type="predicted"/>
<dbReference type="Pfam" id="PF00632">
    <property type="entry name" value="HECT"/>
    <property type="match status" value="1"/>
</dbReference>
<dbReference type="PROSITE" id="PS00626">
    <property type="entry name" value="RCC1_2"/>
    <property type="match status" value="3"/>
</dbReference>
<dbReference type="Gene3D" id="3.30.2410.10">
    <property type="entry name" value="Hect, E3 ligase catalytic domain"/>
    <property type="match status" value="1"/>
</dbReference>
<feature type="repeat" description="RCC1" evidence="5">
    <location>
        <begin position="94"/>
        <end position="135"/>
    </location>
</feature>
<feature type="repeat" description="RCC1" evidence="5">
    <location>
        <begin position="189"/>
        <end position="240"/>
    </location>
</feature>
<dbReference type="SMART" id="SM00119">
    <property type="entry name" value="HECTc"/>
    <property type="match status" value="1"/>
</dbReference>
<dbReference type="FunFam" id="3.30.2410.10:FF:000003">
    <property type="entry name" value="probable E3 ubiquitin-protein ligase HERC4 isoform X1"/>
    <property type="match status" value="1"/>
</dbReference>
<keyword evidence="8" id="KW-1185">Reference proteome</keyword>
<dbReference type="EMBL" id="AYCK01007448">
    <property type="status" value="NOT_ANNOTATED_CDS"/>
    <property type="molecule type" value="Genomic_DNA"/>
</dbReference>
<keyword evidence="2" id="KW-0677">Repeat</keyword>
<dbReference type="GO" id="GO:0016567">
    <property type="term" value="P:protein ubiquitination"/>
    <property type="evidence" value="ECO:0007669"/>
    <property type="project" value="TreeGrafter"/>
</dbReference>
<reference evidence="8" key="1">
    <citation type="submission" date="2013-10" db="EMBL/GenBank/DDBJ databases">
        <authorList>
            <person name="Schartl M."/>
            <person name="Warren W."/>
        </authorList>
    </citation>
    <scope>NUCLEOTIDE SEQUENCE [LARGE SCALE GENOMIC DNA]</scope>
    <source>
        <strain evidence="8">female</strain>
    </source>
</reference>
<evidence type="ECO:0000313" key="8">
    <source>
        <dbReference type="Proteomes" id="UP000028760"/>
    </source>
</evidence>